<keyword evidence="3" id="KW-1185">Reference proteome</keyword>
<reference evidence="3" key="1">
    <citation type="submission" date="2013-10" db="EMBL/GenBank/DDBJ databases">
        <title>Genome sequencing of Onchocerca volvulus.</title>
        <authorList>
            <person name="Cotton J."/>
            <person name="Tsai J."/>
            <person name="Stanley E."/>
            <person name="Tracey A."/>
            <person name="Holroyd N."/>
            <person name="Lustigman S."/>
            <person name="Berriman M."/>
        </authorList>
    </citation>
    <scope>NUCLEOTIDE SEQUENCE</scope>
</reference>
<reference evidence="2" key="2">
    <citation type="submission" date="2022-06" db="UniProtKB">
        <authorList>
            <consortium name="EnsemblMetazoa"/>
        </authorList>
    </citation>
    <scope>IDENTIFICATION</scope>
</reference>
<evidence type="ECO:0000256" key="1">
    <source>
        <dbReference type="SAM" id="Phobius"/>
    </source>
</evidence>
<accession>A0A8R1TT17</accession>
<dbReference type="EnsemblMetazoa" id="OVOC4506.1">
    <property type="protein sequence ID" value="OVOC4506.1"/>
    <property type="gene ID" value="WBGene00241315"/>
</dbReference>
<evidence type="ECO:0000313" key="2">
    <source>
        <dbReference type="EnsemblMetazoa" id="OVOC4506.1"/>
    </source>
</evidence>
<keyword evidence="1" id="KW-0472">Membrane</keyword>
<keyword evidence="1" id="KW-1133">Transmembrane helix</keyword>
<dbReference type="Proteomes" id="UP000024404">
    <property type="component" value="Unassembled WGS sequence"/>
</dbReference>
<sequence>MKRNKSRKGAARHLFGSSSVLIQGASGRPDYPVTADVPYISYTNALIYNICRRFLREQQPIFELFLTKIVFLLLSFHHNFILNIYSFMNTVVVKRKIYRLHSLMYVTSESTFIHCCVRCTVGRTINDVNEWKSCVFLETYCGSFLVFNEIHMSSEFFLEIPCKQLDHHELKDSKEM</sequence>
<proteinExistence type="predicted"/>
<dbReference type="EMBL" id="CMVM020000134">
    <property type="status" value="NOT_ANNOTATED_CDS"/>
    <property type="molecule type" value="Genomic_DNA"/>
</dbReference>
<keyword evidence="1" id="KW-0812">Transmembrane</keyword>
<name>A0A8R1TT17_ONCVO</name>
<evidence type="ECO:0000313" key="3">
    <source>
        <dbReference type="Proteomes" id="UP000024404"/>
    </source>
</evidence>
<organism evidence="2 3">
    <name type="scientific">Onchocerca volvulus</name>
    <dbReference type="NCBI Taxonomy" id="6282"/>
    <lineage>
        <taxon>Eukaryota</taxon>
        <taxon>Metazoa</taxon>
        <taxon>Ecdysozoa</taxon>
        <taxon>Nematoda</taxon>
        <taxon>Chromadorea</taxon>
        <taxon>Rhabditida</taxon>
        <taxon>Spirurina</taxon>
        <taxon>Spiruromorpha</taxon>
        <taxon>Filarioidea</taxon>
        <taxon>Onchocercidae</taxon>
        <taxon>Onchocerca</taxon>
    </lineage>
</organism>
<dbReference type="AlphaFoldDB" id="A0A8R1TT17"/>
<feature type="transmembrane region" description="Helical" evidence="1">
    <location>
        <begin position="69"/>
        <end position="93"/>
    </location>
</feature>
<protein>
    <submittedName>
        <fullName evidence="2">Uncharacterized protein</fullName>
    </submittedName>
</protein>